<dbReference type="PANTHER" id="PTHR34043">
    <property type="entry name" value="ALPHA/BETA-HYDROLASES SUPERFAMILY PROTEIN"/>
    <property type="match status" value="1"/>
</dbReference>
<keyword evidence="2" id="KW-0964">Secreted</keyword>
<evidence type="ECO:0000256" key="2">
    <source>
        <dbReference type="ARBA" id="ARBA00022525"/>
    </source>
</evidence>
<accession>A0AAV2YKN1</accession>
<dbReference type="GO" id="GO:0016787">
    <property type="term" value="F:hydrolase activity"/>
    <property type="evidence" value="ECO:0007669"/>
    <property type="project" value="UniProtKB-KW"/>
</dbReference>
<dbReference type="PANTHER" id="PTHR34043:SF3">
    <property type="entry name" value="ALPHA_BETA-HYDROLASES SUPERFAMILY PROTEIN"/>
    <property type="match status" value="1"/>
</dbReference>
<keyword evidence="4" id="KW-0378">Hydrolase</keyword>
<comment type="subcellular location">
    <subcellularLocation>
        <location evidence="1">Secreted</location>
    </subcellularLocation>
</comment>
<dbReference type="GO" id="GO:0005576">
    <property type="term" value="C:extracellular region"/>
    <property type="evidence" value="ECO:0007669"/>
    <property type="project" value="UniProtKB-SubCell"/>
</dbReference>
<dbReference type="AlphaFoldDB" id="A0AAV2YKN1"/>
<gene>
    <name evidence="8" type="ORF">N0F65_012347</name>
</gene>
<dbReference type="Pfam" id="PF24708">
    <property type="entry name" value="Lip_C"/>
    <property type="match status" value="1"/>
</dbReference>
<evidence type="ECO:0000256" key="3">
    <source>
        <dbReference type="ARBA" id="ARBA00022729"/>
    </source>
</evidence>
<dbReference type="InterPro" id="IPR056304">
    <property type="entry name" value="Lip-like_C"/>
</dbReference>
<dbReference type="EMBL" id="DAKRPA010000331">
    <property type="protein sequence ID" value="DAZ93254.1"/>
    <property type="molecule type" value="Genomic_DNA"/>
</dbReference>
<feature type="chain" id="PRO_5043506272" description="Lipase-like C-terminal domain-containing protein" evidence="6">
    <location>
        <begin position="27"/>
        <end position="475"/>
    </location>
</feature>
<reference evidence="8" key="2">
    <citation type="journal article" date="2023" name="Microbiol Resour">
        <title>Decontamination and Annotation of the Draft Genome Sequence of the Oomycete Lagenidium giganteum ARSEF 373.</title>
        <authorList>
            <person name="Morgan W.R."/>
            <person name="Tartar A."/>
        </authorList>
    </citation>
    <scope>NUCLEOTIDE SEQUENCE</scope>
    <source>
        <strain evidence="8">ARSEF 373</strain>
    </source>
</reference>
<dbReference type="InterPro" id="IPR029058">
    <property type="entry name" value="AB_hydrolase_fold"/>
</dbReference>
<comment type="caution">
    <text evidence="8">The sequence shown here is derived from an EMBL/GenBank/DDBJ whole genome shotgun (WGS) entry which is preliminary data.</text>
</comment>
<keyword evidence="3 6" id="KW-0732">Signal</keyword>
<evidence type="ECO:0000259" key="7">
    <source>
        <dbReference type="Pfam" id="PF24708"/>
    </source>
</evidence>
<dbReference type="Gene3D" id="3.40.50.1820">
    <property type="entry name" value="alpha/beta hydrolase"/>
    <property type="match status" value="1"/>
</dbReference>
<dbReference type="GO" id="GO:0006629">
    <property type="term" value="P:lipid metabolic process"/>
    <property type="evidence" value="ECO:0007669"/>
    <property type="project" value="UniProtKB-KW"/>
</dbReference>
<evidence type="ECO:0000256" key="4">
    <source>
        <dbReference type="ARBA" id="ARBA00022801"/>
    </source>
</evidence>
<reference evidence="8" key="1">
    <citation type="submission" date="2022-11" db="EMBL/GenBank/DDBJ databases">
        <authorList>
            <person name="Morgan W.R."/>
            <person name="Tartar A."/>
        </authorList>
    </citation>
    <scope>NUCLEOTIDE SEQUENCE</scope>
    <source>
        <strain evidence="8">ARSEF 373</strain>
    </source>
</reference>
<keyword evidence="5" id="KW-0443">Lipid metabolism</keyword>
<evidence type="ECO:0000256" key="6">
    <source>
        <dbReference type="SAM" id="SignalP"/>
    </source>
</evidence>
<evidence type="ECO:0000313" key="9">
    <source>
        <dbReference type="Proteomes" id="UP001146120"/>
    </source>
</evidence>
<name>A0AAV2YKN1_9STRA</name>
<feature type="domain" description="Lipase-like C-terminal" evidence="7">
    <location>
        <begin position="28"/>
        <end position="386"/>
    </location>
</feature>
<evidence type="ECO:0000256" key="1">
    <source>
        <dbReference type="ARBA" id="ARBA00004613"/>
    </source>
</evidence>
<organism evidence="8 9">
    <name type="scientific">Lagenidium giganteum</name>
    <dbReference type="NCBI Taxonomy" id="4803"/>
    <lineage>
        <taxon>Eukaryota</taxon>
        <taxon>Sar</taxon>
        <taxon>Stramenopiles</taxon>
        <taxon>Oomycota</taxon>
        <taxon>Peronosporomycetes</taxon>
        <taxon>Pythiales</taxon>
        <taxon>Pythiaceae</taxon>
    </lineage>
</organism>
<evidence type="ECO:0000256" key="5">
    <source>
        <dbReference type="ARBA" id="ARBA00023098"/>
    </source>
</evidence>
<dbReference type="SUPFAM" id="SSF53474">
    <property type="entry name" value="alpha/beta-Hydrolases"/>
    <property type="match status" value="1"/>
</dbReference>
<evidence type="ECO:0000313" key="8">
    <source>
        <dbReference type="EMBL" id="DAZ93254.1"/>
    </source>
</evidence>
<proteinExistence type="predicted"/>
<protein>
    <recommendedName>
        <fullName evidence="7">Lipase-like C-terminal domain-containing protein</fullName>
    </recommendedName>
</protein>
<sequence length="475" mass="52778">MLPSKVTRLIIASLASTLWLVSTVVAENNYPIVLVHGLTGWSRSEFAGVKYWGGIHGDYEQDLRAQGYDVRTAAIGPFSSNWDRACELYAYIKGGCVNYGPNHAKKHGHNATGRCFEGIYPEWGNVVDGKVNKVHFLAHSMGGQTVRMLAQLLAHGTKGAPLEEDASTHPLFAGGKDWVHSITTVSACNQGMVFWNAMDQVGELVKTFLGAAVSAANSLGGRSASIYDAKLDQWGVAPRKSDESLSNYIQRIWSSRMFQPGFADFAFHDMTTAVANNDLKWVKTLPNIFYYSFSTQDTFRLFDVELPRVQSMLPIFQPLSVLLGSKYPLTQGFSREWQANDGLVNTISMRYDGAAEVVDGPSESKTGRWHHLAKFTTLDHLAIVGFKPFKNVLDVYQIHAKLLYNLPVADGKARRLEDGSIVHTTPPEIVEQLKRLVKELNAPNEEEDIRATCTQPKDDTTKQLCEKHFKSKASF</sequence>
<feature type="signal peptide" evidence="6">
    <location>
        <begin position="1"/>
        <end position="26"/>
    </location>
</feature>
<keyword evidence="9" id="KW-1185">Reference proteome</keyword>
<dbReference type="Proteomes" id="UP001146120">
    <property type="component" value="Unassembled WGS sequence"/>
</dbReference>